<evidence type="ECO:0000313" key="2">
    <source>
        <dbReference type="Proteomes" id="UP000467700"/>
    </source>
</evidence>
<sequence>MFPSADFSASPSFEELAAQLGIEFTCDTSDVPLNEDSPYRPATWCTIAKPTPLPHHLLNSLFIIFGLCVRLYAPRHVTPSVLPCLHVYYYDAAISESTIPLV</sequence>
<keyword evidence="2" id="KW-1185">Reference proteome</keyword>
<dbReference type="OrthoDB" id="3068113at2759"/>
<organism evidence="1 2">
    <name type="scientific">Cyclocybe aegerita</name>
    <name type="common">Black poplar mushroom</name>
    <name type="synonym">Agrocybe aegerita</name>
    <dbReference type="NCBI Taxonomy" id="1973307"/>
    <lineage>
        <taxon>Eukaryota</taxon>
        <taxon>Fungi</taxon>
        <taxon>Dikarya</taxon>
        <taxon>Basidiomycota</taxon>
        <taxon>Agaricomycotina</taxon>
        <taxon>Agaricomycetes</taxon>
        <taxon>Agaricomycetidae</taxon>
        <taxon>Agaricales</taxon>
        <taxon>Agaricineae</taxon>
        <taxon>Bolbitiaceae</taxon>
        <taxon>Cyclocybe</taxon>
    </lineage>
</organism>
<proteinExistence type="predicted"/>
<gene>
    <name evidence="1" type="ORF">AAE3_LOCUS6148</name>
</gene>
<accession>A0A8S0X1B6</accession>
<dbReference type="EMBL" id="CACVBS010000042">
    <property type="protein sequence ID" value="CAA7263998.1"/>
    <property type="molecule type" value="Genomic_DNA"/>
</dbReference>
<comment type="caution">
    <text evidence="1">The sequence shown here is derived from an EMBL/GenBank/DDBJ whole genome shotgun (WGS) entry which is preliminary data.</text>
</comment>
<name>A0A8S0X1B6_CYCAE</name>
<dbReference type="Proteomes" id="UP000467700">
    <property type="component" value="Unassembled WGS sequence"/>
</dbReference>
<protein>
    <submittedName>
        <fullName evidence="1">Uncharacterized protein</fullName>
    </submittedName>
</protein>
<evidence type="ECO:0000313" key="1">
    <source>
        <dbReference type="EMBL" id="CAA7263998.1"/>
    </source>
</evidence>
<reference evidence="1 2" key="1">
    <citation type="submission" date="2020-01" db="EMBL/GenBank/DDBJ databases">
        <authorList>
            <person name="Gupta K D."/>
        </authorList>
    </citation>
    <scope>NUCLEOTIDE SEQUENCE [LARGE SCALE GENOMIC DNA]</scope>
</reference>
<dbReference type="AlphaFoldDB" id="A0A8S0X1B6"/>